<dbReference type="InterPro" id="IPR007208">
    <property type="entry name" value="MrpF/PhaF-like"/>
</dbReference>
<dbReference type="EMBL" id="JBHSOG010000114">
    <property type="protein sequence ID" value="MFC5772328.1"/>
    <property type="molecule type" value="Genomic_DNA"/>
</dbReference>
<dbReference type="NCBIfam" id="NF004812">
    <property type="entry name" value="PRK06161.1"/>
    <property type="match status" value="1"/>
</dbReference>
<dbReference type="Pfam" id="PF04066">
    <property type="entry name" value="MrpF_PhaF"/>
    <property type="match status" value="1"/>
</dbReference>
<feature type="transmembrane region" description="Helical" evidence="9">
    <location>
        <begin position="38"/>
        <end position="57"/>
    </location>
</feature>
<evidence type="ECO:0000256" key="1">
    <source>
        <dbReference type="ARBA" id="ARBA00004651"/>
    </source>
</evidence>
<proteinExistence type="inferred from homology"/>
<keyword evidence="4 8" id="KW-1003">Cell membrane</keyword>
<comment type="similarity">
    <text evidence="2 8">Belongs to the CPA3 antiporters (TC 2.A.63) subunit F family.</text>
</comment>
<keyword evidence="7 8" id="KW-0472">Membrane</keyword>
<keyword evidence="6 9" id="KW-1133">Transmembrane helix</keyword>
<organism evidence="10 11">
    <name type="scientific">Thauera sinica</name>
    <dbReference type="NCBI Taxonomy" id="2665146"/>
    <lineage>
        <taxon>Bacteria</taxon>
        <taxon>Pseudomonadati</taxon>
        <taxon>Pseudomonadota</taxon>
        <taxon>Betaproteobacteria</taxon>
        <taxon>Rhodocyclales</taxon>
        <taxon>Zoogloeaceae</taxon>
        <taxon>Thauera</taxon>
    </lineage>
</organism>
<comment type="subcellular location">
    <subcellularLocation>
        <location evidence="1 8">Cell membrane</location>
        <topology evidence="1 8">Multi-pass membrane protein</topology>
    </subcellularLocation>
</comment>
<feature type="transmembrane region" description="Helical" evidence="9">
    <location>
        <begin position="6"/>
        <end position="26"/>
    </location>
</feature>
<feature type="transmembrane region" description="Helical" evidence="9">
    <location>
        <begin position="63"/>
        <end position="87"/>
    </location>
</feature>
<dbReference type="PIRSF" id="PIRSF028784">
    <property type="entry name" value="MrpF"/>
    <property type="match status" value="1"/>
</dbReference>
<dbReference type="PANTHER" id="PTHR34702">
    <property type="entry name" value="NA(+)/H(+) ANTIPORTER SUBUNIT F1"/>
    <property type="match status" value="1"/>
</dbReference>
<sequence>MSATVMNIATLFAFACLALAMGFATIRLVIGPGARDRVLAFDTMYIIAVMMVLLMAVRSGTSVYFDVALLMALFGFVGSSALAKFLLRGEVIEP</sequence>
<gene>
    <name evidence="10" type="ORF">ACFPTN_23350</name>
</gene>
<dbReference type="Proteomes" id="UP001595974">
    <property type="component" value="Unassembled WGS sequence"/>
</dbReference>
<reference evidence="11" key="1">
    <citation type="journal article" date="2019" name="Int. J. Syst. Evol. Microbiol.">
        <title>The Global Catalogue of Microorganisms (GCM) 10K type strain sequencing project: providing services to taxonomists for standard genome sequencing and annotation.</title>
        <authorList>
            <consortium name="The Broad Institute Genomics Platform"/>
            <consortium name="The Broad Institute Genome Sequencing Center for Infectious Disease"/>
            <person name="Wu L."/>
            <person name="Ma J."/>
        </authorList>
    </citation>
    <scope>NUCLEOTIDE SEQUENCE [LARGE SCALE GENOMIC DNA]</scope>
    <source>
        <strain evidence="11">SHR3</strain>
    </source>
</reference>
<evidence type="ECO:0000256" key="9">
    <source>
        <dbReference type="SAM" id="Phobius"/>
    </source>
</evidence>
<keyword evidence="8" id="KW-0050">Antiport</keyword>
<keyword evidence="3 8" id="KW-0813">Transport</keyword>
<name>A0ABW1AYW6_9RHOO</name>
<protein>
    <submittedName>
        <fullName evidence="10">K+/H+ antiporter subunit F</fullName>
    </submittedName>
</protein>
<dbReference type="PANTHER" id="PTHR34702:SF1">
    <property type="entry name" value="NA(+)_H(+) ANTIPORTER SUBUNIT F"/>
    <property type="match status" value="1"/>
</dbReference>
<evidence type="ECO:0000256" key="5">
    <source>
        <dbReference type="ARBA" id="ARBA00022692"/>
    </source>
</evidence>
<accession>A0ABW1AYW6</accession>
<keyword evidence="8" id="KW-0406">Ion transport</keyword>
<evidence type="ECO:0000256" key="6">
    <source>
        <dbReference type="ARBA" id="ARBA00022989"/>
    </source>
</evidence>
<evidence type="ECO:0000313" key="10">
    <source>
        <dbReference type="EMBL" id="MFC5772328.1"/>
    </source>
</evidence>
<evidence type="ECO:0000313" key="11">
    <source>
        <dbReference type="Proteomes" id="UP001595974"/>
    </source>
</evidence>
<evidence type="ECO:0000256" key="2">
    <source>
        <dbReference type="ARBA" id="ARBA00009212"/>
    </source>
</evidence>
<dbReference type="RefSeq" id="WP_096445152.1">
    <property type="nucleotide sequence ID" value="NZ_JBHSOG010000114.1"/>
</dbReference>
<evidence type="ECO:0000256" key="8">
    <source>
        <dbReference type="PIRNR" id="PIRNR028784"/>
    </source>
</evidence>
<keyword evidence="11" id="KW-1185">Reference proteome</keyword>
<keyword evidence="5 9" id="KW-0812">Transmembrane</keyword>
<evidence type="ECO:0000256" key="3">
    <source>
        <dbReference type="ARBA" id="ARBA00022448"/>
    </source>
</evidence>
<comment type="caution">
    <text evidence="10">The sequence shown here is derived from an EMBL/GenBank/DDBJ whole genome shotgun (WGS) entry which is preliminary data.</text>
</comment>
<evidence type="ECO:0000256" key="4">
    <source>
        <dbReference type="ARBA" id="ARBA00022475"/>
    </source>
</evidence>
<evidence type="ECO:0000256" key="7">
    <source>
        <dbReference type="ARBA" id="ARBA00023136"/>
    </source>
</evidence>